<dbReference type="Proteomes" id="UP000322234">
    <property type="component" value="Unassembled WGS sequence"/>
</dbReference>
<sequence length="177" mass="19835">MSHSFARAEGRSGSTLSARAVGQHHHSSAQGCFNKKFLCHVKAFDRHYSMVLDDVKAMGTSVPKSGKDKISELHCLLTGQCCLLAQTENSRDSGVTPWIHHMRLKRAYHADPEDTKWTTQKDPSDPHETKIILKKNKRIAPNGFISKKLYMQIAFYLSVLPIHQTSETHSGYILGSC</sequence>
<dbReference type="EMBL" id="VBQZ03000039">
    <property type="protein sequence ID" value="MXQ87656.1"/>
    <property type="molecule type" value="Genomic_DNA"/>
</dbReference>
<dbReference type="PROSITE" id="PS51257">
    <property type="entry name" value="PROKAR_LIPOPROTEIN"/>
    <property type="match status" value="1"/>
</dbReference>
<protein>
    <submittedName>
        <fullName evidence="2">Uncharacterized protein</fullName>
    </submittedName>
</protein>
<feature type="compositionally biased region" description="Basic and acidic residues" evidence="1">
    <location>
        <begin position="1"/>
        <end position="10"/>
    </location>
</feature>
<keyword evidence="3" id="KW-1185">Reference proteome</keyword>
<gene>
    <name evidence="2" type="ORF">E5288_WYG017779</name>
</gene>
<reference evidence="2" key="1">
    <citation type="submission" date="2019-10" db="EMBL/GenBank/DDBJ databases">
        <title>The sequence and de novo assembly of the wild yak genome.</title>
        <authorList>
            <person name="Liu Y."/>
        </authorList>
    </citation>
    <scope>NUCLEOTIDE SEQUENCE [LARGE SCALE GENOMIC DNA]</scope>
    <source>
        <strain evidence="2">WY2019</strain>
    </source>
</reference>
<evidence type="ECO:0000313" key="2">
    <source>
        <dbReference type="EMBL" id="MXQ87656.1"/>
    </source>
</evidence>
<name>A0A6B0RHZ7_9CETA</name>
<feature type="region of interest" description="Disordered" evidence="1">
    <location>
        <begin position="1"/>
        <end position="21"/>
    </location>
</feature>
<organism evidence="2 3">
    <name type="scientific">Bos mutus</name>
    <name type="common">wild yak</name>
    <dbReference type="NCBI Taxonomy" id="72004"/>
    <lineage>
        <taxon>Eukaryota</taxon>
        <taxon>Metazoa</taxon>
        <taxon>Chordata</taxon>
        <taxon>Craniata</taxon>
        <taxon>Vertebrata</taxon>
        <taxon>Euteleostomi</taxon>
        <taxon>Mammalia</taxon>
        <taxon>Eutheria</taxon>
        <taxon>Laurasiatheria</taxon>
        <taxon>Artiodactyla</taxon>
        <taxon>Ruminantia</taxon>
        <taxon>Pecora</taxon>
        <taxon>Bovidae</taxon>
        <taxon>Bovinae</taxon>
        <taxon>Bos</taxon>
    </lineage>
</organism>
<dbReference type="Gene3D" id="2.30.30.100">
    <property type="match status" value="1"/>
</dbReference>
<evidence type="ECO:0000313" key="3">
    <source>
        <dbReference type="Proteomes" id="UP000322234"/>
    </source>
</evidence>
<accession>A0A6B0RHZ7</accession>
<evidence type="ECO:0000256" key="1">
    <source>
        <dbReference type="SAM" id="MobiDB-lite"/>
    </source>
</evidence>
<proteinExistence type="predicted"/>
<dbReference type="AlphaFoldDB" id="A0A6B0RHZ7"/>
<comment type="caution">
    <text evidence="2">The sequence shown here is derived from an EMBL/GenBank/DDBJ whole genome shotgun (WGS) entry which is preliminary data.</text>
</comment>